<dbReference type="EMBL" id="SGWV01000008">
    <property type="protein sequence ID" value="RZS57195.1"/>
    <property type="molecule type" value="Genomic_DNA"/>
</dbReference>
<gene>
    <name evidence="2" type="ORF">EV685_1763</name>
</gene>
<keyword evidence="1" id="KW-0472">Membrane</keyword>
<evidence type="ECO:0000313" key="3">
    <source>
        <dbReference type="Proteomes" id="UP000293433"/>
    </source>
</evidence>
<keyword evidence="1" id="KW-1133">Transmembrane helix</keyword>
<feature type="transmembrane region" description="Helical" evidence="1">
    <location>
        <begin position="106"/>
        <end position="126"/>
    </location>
</feature>
<evidence type="ECO:0000313" key="2">
    <source>
        <dbReference type="EMBL" id="RZS57195.1"/>
    </source>
</evidence>
<proteinExistence type="predicted"/>
<keyword evidence="1" id="KW-0812">Transmembrane</keyword>
<organism evidence="2 3">
    <name type="scientific">Sphaerotilus mobilis</name>
    <dbReference type="NCBI Taxonomy" id="47994"/>
    <lineage>
        <taxon>Bacteria</taxon>
        <taxon>Pseudomonadati</taxon>
        <taxon>Pseudomonadota</taxon>
        <taxon>Betaproteobacteria</taxon>
        <taxon>Burkholderiales</taxon>
        <taxon>Sphaerotilaceae</taxon>
        <taxon>Sphaerotilus</taxon>
    </lineage>
</organism>
<dbReference type="AlphaFoldDB" id="A0A4Q7LQN2"/>
<feature type="transmembrane region" description="Helical" evidence="1">
    <location>
        <begin position="79"/>
        <end position="99"/>
    </location>
</feature>
<accession>A0A4Q7LQN2</accession>
<dbReference type="RefSeq" id="WP_130481597.1">
    <property type="nucleotide sequence ID" value="NZ_SGWV01000008.1"/>
</dbReference>
<dbReference type="OrthoDB" id="8904823at2"/>
<comment type="caution">
    <text evidence="2">The sequence shown here is derived from an EMBL/GenBank/DDBJ whole genome shotgun (WGS) entry which is preliminary data.</text>
</comment>
<dbReference type="Proteomes" id="UP000293433">
    <property type="component" value="Unassembled WGS sequence"/>
</dbReference>
<sequence>MASLDSLFGVVYPGLRQAHIGLVYASVGVFSVRWLATLAGARWPMANHWRHTSMVIDTLLLTAGATLWVGLGLNPLVQHWLGVKLLLLVAYIVLGTFALRRARSWLGKAICGLAALAVLVTMFSIARRHDPAGWLRGVIGHAPDTFSAPIASTPVGARPLNRLRAAG</sequence>
<feature type="transmembrane region" description="Helical" evidence="1">
    <location>
        <begin position="53"/>
        <end position="73"/>
    </location>
</feature>
<feature type="transmembrane region" description="Helical" evidence="1">
    <location>
        <begin position="20"/>
        <end position="41"/>
    </location>
</feature>
<dbReference type="PANTHER" id="PTHR39594">
    <property type="entry name" value="PROTEIN YCHQ"/>
    <property type="match status" value="1"/>
</dbReference>
<keyword evidence="3" id="KW-1185">Reference proteome</keyword>
<reference evidence="2 3" key="1">
    <citation type="submission" date="2019-02" db="EMBL/GenBank/DDBJ databases">
        <title>Genomic Encyclopedia of Type Strains, Phase IV (KMG-IV): sequencing the most valuable type-strain genomes for metagenomic binning, comparative biology and taxonomic classification.</title>
        <authorList>
            <person name="Goeker M."/>
        </authorList>
    </citation>
    <scope>NUCLEOTIDE SEQUENCE [LARGE SCALE GENOMIC DNA]</scope>
    <source>
        <strain evidence="2 3">DSM 10617</strain>
    </source>
</reference>
<dbReference type="Pfam" id="PF04247">
    <property type="entry name" value="SirB"/>
    <property type="match status" value="1"/>
</dbReference>
<dbReference type="PANTHER" id="PTHR39594:SF1">
    <property type="entry name" value="PROTEIN YCHQ"/>
    <property type="match status" value="1"/>
</dbReference>
<protein>
    <submittedName>
        <fullName evidence="2">Putative membrane protein SirB2</fullName>
    </submittedName>
</protein>
<evidence type="ECO:0000256" key="1">
    <source>
        <dbReference type="SAM" id="Phobius"/>
    </source>
</evidence>
<dbReference type="InterPro" id="IPR007360">
    <property type="entry name" value="SirB"/>
</dbReference>
<name>A0A4Q7LQN2_9BURK</name>
<dbReference type="GO" id="GO:0005886">
    <property type="term" value="C:plasma membrane"/>
    <property type="evidence" value="ECO:0007669"/>
    <property type="project" value="TreeGrafter"/>
</dbReference>